<reference evidence="1 3" key="1">
    <citation type="journal article" date="2011" name="Nature">
        <title>The Medicago genome provides insight into the evolution of rhizobial symbioses.</title>
        <authorList>
            <person name="Young N.D."/>
            <person name="Debelle F."/>
            <person name="Oldroyd G.E."/>
            <person name="Geurts R."/>
            <person name="Cannon S.B."/>
            <person name="Udvardi M.K."/>
            <person name="Benedito V.A."/>
            <person name="Mayer K.F."/>
            <person name="Gouzy J."/>
            <person name="Schoof H."/>
            <person name="Van de Peer Y."/>
            <person name="Proost S."/>
            <person name="Cook D.R."/>
            <person name="Meyers B.C."/>
            <person name="Spannagl M."/>
            <person name="Cheung F."/>
            <person name="De Mita S."/>
            <person name="Krishnakumar V."/>
            <person name="Gundlach H."/>
            <person name="Zhou S."/>
            <person name="Mudge J."/>
            <person name="Bharti A.K."/>
            <person name="Murray J.D."/>
            <person name="Naoumkina M.A."/>
            <person name="Rosen B."/>
            <person name="Silverstein K.A."/>
            <person name="Tang H."/>
            <person name="Rombauts S."/>
            <person name="Zhao P.X."/>
            <person name="Zhou P."/>
            <person name="Barbe V."/>
            <person name="Bardou P."/>
            <person name="Bechner M."/>
            <person name="Bellec A."/>
            <person name="Berger A."/>
            <person name="Berges H."/>
            <person name="Bidwell S."/>
            <person name="Bisseling T."/>
            <person name="Choisne N."/>
            <person name="Couloux A."/>
            <person name="Denny R."/>
            <person name="Deshpande S."/>
            <person name="Dai X."/>
            <person name="Doyle J.J."/>
            <person name="Dudez A.M."/>
            <person name="Farmer A.D."/>
            <person name="Fouteau S."/>
            <person name="Franken C."/>
            <person name="Gibelin C."/>
            <person name="Gish J."/>
            <person name="Goldstein S."/>
            <person name="Gonzalez A.J."/>
            <person name="Green P.J."/>
            <person name="Hallab A."/>
            <person name="Hartog M."/>
            <person name="Hua A."/>
            <person name="Humphray S.J."/>
            <person name="Jeong D.H."/>
            <person name="Jing Y."/>
            <person name="Jocker A."/>
            <person name="Kenton S.M."/>
            <person name="Kim D.J."/>
            <person name="Klee K."/>
            <person name="Lai H."/>
            <person name="Lang C."/>
            <person name="Lin S."/>
            <person name="Macmil S.L."/>
            <person name="Magdelenat G."/>
            <person name="Matthews L."/>
            <person name="McCorrison J."/>
            <person name="Monaghan E.L."/>
            <person name="Mun J.H."/>
            <person name="Najar F.Z."/>
            <person name="Nicholson C."/>
            <person name="Noirot C."/>
            <person name="O'Bleness M."/>
            <person name="Paule C.R."/>
            <person name="Poulain J."/>
            <person name="Prion F."/>
            <person name="Qin B."/>
            <person name="Qu C."/>
            <person name="Retzel E.F."/>
            <person name="Riddle C."/>
            <person name="Sallet E."/>
            <person name="Samain S."/>
            <person name="Samson N."/>
            <person name="Sanders I."/>
            <person name="Saurat O."/>
            <person name="Scarpelli C."/>
            <person name="Schiex T."/>
            <person name="Segurens B."/>
            <person name="Severin A.J."/>
            <person name="Sherrier D.J."/>
            <person name="Shi R."/>
            <person name="Sims S."/>
            <person name="Singer S.R."/>
            <person name="Sinharoy S."/>
            <person name="Sterck L."/>
            <person name="Viollet A."/>
            <person name="Wang B.B."/>
            <person name="Wang K."/>
            <person name="Wang M."/>
            <person name="Wang X."/>
            <person name="Warfsmann J."/>
            <person name="Weissenbach J."/>
            <person name="White D.D."/>
            <person name="White J.D."/>
            <person name="Wiley G.B."/>
            <person name="Wincker P."/>
            <person name="Xing Y."/>
            <person name="Yang L."/>
            <person name="Yao Z."/>
            <person name="Ying F."/>
            <person name="Zhai J."/>
            <person name="Zhou L."/>
            <person name="Zuber A."/>
            <person name="Denarie J."/>
            <person name="Dixon R.A."/>
            <person name="May G.D."/>
            <person name="Schwartz D.C."/>
            <person name="Rogers J."/>
            <person name="Quetier F."/>
            <person name="Town C.D."/>
            <person name="Roe B.A."/>
        </authorList>
    </citation>
    <scope>NUCLEOTIDE SEQUENCE [LARGE SCALE GENOMIC DNA]</scope>
    <source>
        <strain evidence="1">A17</strain>
        <strain evidence="2 3">cv. Jemalong A17</strain>
    </source>
</reference>
<reference evidence="2" key="3">
    <citation type="submission" date="2015-04" db="UniProtKB">
        <authorList>
            <consortium name="EnsemblPlants"/>
        </authorList>
    </citation>
    <scope>IDENTIFICATION</scope>
    <source>
        <strain evidence="2">cv. Jemalong A17</strain>
    </source>
</reference>
<gene>
    <name evidence="1" type="ordered locus">MTR_2g090145</name>
</gene>
<dbReference type="HOGENOM" id="CLU_2761572_0_0_1"/>
<evidence type="ECO:0000313" key="3">
    <source>
        <dbReference type="Proteomes" id="UP000002051"/>
    </source>
</evidence>
<dbReference type="EnsemblPlants" id="KEH39088">
    <property type="protein sequence ID" value="KEH39088"/>
    <property type="gene ID" value="MTR_2g090145"/>
</dbReference>
<evidence type="ECO:0000313" key="1">
    <source>
        <dbReference type="EMBL" id="KEH39088.1"/>
    </source>
</evidence>
<protein>
    <submittedName>
        <fullName evidence="1 2">Uncharacterized protein</fullName>
    </submittedName>
</protein>
<keyword evidence="3" id="KW-1185">Reference proteome</keyword>
<organism evidence="1 3">
    <name type="scientific">Medicago truncatula</name>
    <name type="common">Barrel medic</name>
    <name type="synonym">Medicago tribuloides</name>
    <dbReference type="NCBI Taxonomy" id="3880"/>
    <lineage>
        <taxon>Eukaryota</taxon>
        <taxon>Viridiplantae</taxon>
        <taxon>Streptophyta</taxon>
        <taxon>Embryophyta</taxon>
        <taxon>Tracheophyta</taxon>
        <taxon>Spermatophyta</taxon>
        <taxon>Magnoliopsida</taxon>
        <taxon>eudicotyledons</taxon>
        <taxon>Gunneridae</taxon>
        <taxon>Pentapetalae</taxon>
        <taxon>rosids</taxon>
        <taxon>fabids</taxon>
        <taxon>Fabales</taxon>
        <taxon>Fabaceae</taxon>
        <taxon>Papilionoideae</taxon>
        <taxon>50 kb inversion clade</taxon>
        <taxon>NPAAA clade</taxon>
        <taxon>Hologalegina</taxon>
        <taxon>IRL clade</taxon>
        <taxon>Trifolieae</taxon>
        <taxon>Medicago</taxon>
    </lineage>
</organism>
<dbReference type="Proteomes" id="UP000002051">
    <property type="component" value="Chromosome 2"/>
</dbReference>
<accession>A0A072VCA6</accession>
<proteinExistence type="predicted"/>
<name>A0A072VCA6_MEDTR</name>
<evidence type="ECO:0000313" key="2">
    <source>
        <dbReference type="EnsemblPlants" id="KEH39088"/>
    </source>
</evidence>
<dbReference type="AlphaFoldDB" id="A0A072VCA6"/>
<reference evidence="1 3" key="2">
    <citation type="journal article" date="2014" name="BMC Genomics">
        <title>An improved genome release (version Mt4.0) for the model legume Medicago truncatula.</title>
        <authorList>
            <person name="Tang H."/>
            <person name="Krishnakumar V."/>
            <person name="Bidwell S."/>
            <person name="Rosen B."/>
            <person name="Chan A."/>
            <person name="Zhou S."/>
            <person name="Gentzbittel L."/>
            <person name="Childs K.L."/>
            <person name="Yandell M."/>
            <person name="Gundlach H."/>
            <person name="Mayer K.F."/>
            <person name="Schwartz D.C."/>
            <person name="Town C.D."/>
        </authorList>
    </citation>
    <scope>GENOME REANNOTATION</scope>
    <source>
        <strain evidence="1">A17</strain>
        <strain evidence="2 3">cv. Jemalong A17</strain>
    </source>
</reference>
<sequence>MAFLTFSHPKDNILTLSSKQGMEKQKRIRKGILKVYARNGKRRFKSYKHVGQGCQCHAKESNSVKVEEKK</sequence>
<dbReference type="EMBL" id="CM001218">
    <property type="protein sequence ID" value="KEH39088.1"/>
    <property type="molecule type" value="Genomic_DNA"/>
</dbReference>